<dbReference type="InterPro" id="IPR050789">
    <property type="entry name" value="Diverse_Enzym_Activities"/>
</dbReference>
<keyword evidence="2" id="KW-0378">Hydrolase</keyword>
<reference evidence="4 5" key="1">
    <citation type="journal article" date="2024" name="J. Plant Pathol.">
        <title>Sequence and assembly of the genome of Seiridium unicorne, isolate CBS 538.82, causal agent of cypress canker disease.</title>
        <authorList>
            <person name="Scali E."/>
            <person name="Rocca G.D."/>
            <person name="Danti R."/>
            <person name="Garbelotto M."/>
            <person name="Barberini S."/>
            <person name="Baroncelli R."/>
            <person name="Emiliani G."/>
        </authorList>
    </citation>
    <scope>NUCLEOTIDE SEQUENCE [LARGE SCALE GENOMIC DNA]</scope>
    <source>
        <strain evidence="4 5">BM-138-508</strain>
    </source>
</reference>
<evidence type="ECO:0000313" key="5">
    <source>
        <dbReference type="Proteomes" id="UP001408356"/>
    </source>
</evidence>
<dbReference type="InterPro" id="IPR012338">
    <property type="entry name" value="Beta-lactam/transpept-like"/>
</dbReference>
<dbReference type="Pfam" id="PF00144">
    <property type="entry name" value="Beta-lactamase"/>
    <property type="match status" value="1"/>
</dbReference>
<organism evidence="4 5">
    <name type="scientific">Seiridium unicorne</name>
    <dbReference type="NCBI Taxonomy" id="138068"/>
    <lineage>
        <taxon>Eukaryota</taxon>
        <taxon>Fungi</taxon>
        <taxon>Dikarya</taxon>
        <taxon>Ascomycota</taxon>
        <taxon>Pezizomycotina</taxon>
        <taxon>Sordariomycetes</taxon>
        <taxon>Xylariomycetidae</taxon>
        <taxon>Amphisphaeriales</taxon>
        <taxon>Sporocadaceae</taxon>
        <taxon>Seiridium</taxon>
    </lineage>
</organism>
<evidence type="ECO:0000313" key="4">
    <source>
        <dbReference type="EMBL" id="KAK9414302.1"/>
    </source>
</evidence>
<accession>A0ABR2UI39</accession>
<protein>
    <submittedName>
        <fullName evidence="4">Beta-lactamase/transpeptidase-like protein</fullName>
    </submittedName>
</protein>
<comment type="caution">
    <text evidence="4">The sequence shown here is derived from an EMBL/GenBank/DDBJ whole genome shotgun (WGS) entry which is preliminary data.</text>
</comment>
<feature type="domain" description="Beta-lactamase-related" evidence="3">
    <location>
        <begin position="25"/>
        <end position="218"/>
    </location>
</feature>
<dbReference type="PANTHER" id="PTHR43283">
    <property type="entry name" value="BETA-LACTAMASE-RELATED"/>
    <property type="match status" value="1"/>
</dbReference>
<comment type="similarity">
    <text evidence="1">Belongs to the class-A beta-lactamase family.</text>
</comment>
<keyword evidence="5" id="KW-1185">Reference proteome</keyword>
<dbReference type="Proteomes" id="UP001408356">
    <property type="component" value="Unassembled WGS sequence"/>
</dbReference>
<dbReference type="InterPro" id="IPR001466">
    <property type="entry name" value="Beta-lactam-related"/>
</dbReference>
<sequence length="390" mass="42931">MEAFETNLAKATDPNVRDLLGAIGLVINSKGETIYHRAFGYQSLAADASPLDPDSTIFMASAGKFLTHMAALQLVERGILSLDESVYKFLPELEELEIISASSDPDMKFTLSPQARPITLRHMLTHSSGIGSGDDVLTEAWRTATPPQEWPEGTPCIVKMFSTPLLCQPGEGWEYGHSVHWLQPLIQRAAGAKTFVEYMKEHVFDKLGLQHSSYLPLTHEHIRSKLLQCVKREEDGSISACEEGELQGLACSISDVKTILSDLLAPESRLLKKENVDLLFAPGFAVDSLAAKKIRNDEDTFAKTIGLKPDREEAAVNFTCAGALVTQGIVTESHLPAGTLTWNGWPNLIWTINREHGIATLFATQLIPVDDEKTLVHMVEFSKSAWTTFA</sequence>
<dbReference type="Gene3D" id="3.40.710.10">
    <property type="entry name" value="DD-peptidase/beta-lactamase superfamily"/>
    <property type="match status" value="1"/>
</dbReference>
<evidence type="ECO:0000256" key="2">
    <source>
        <dbReference type="ARBA" id="ARBA00022801"/>
    </source>
</evidence>
<dbReference type="PANTHER" id="PTHR43283:SF17">
    <property type="entry name" value="(LOVD), PUTATIVE (AFU_ORTHOLOGUE AFUA_5G00920)-RELATED"/>
    <property type="match status" value="1"/>
</dbReference>
<name>A0ABR2UI39_9PEZI</name>
<evidence type="ECO:0000259" key="3">
    <source>
        <dbReference type="Pfam" id="PF00144"/>
    </source>
</evidence>
<dbReference type="SUPFAM" id="SSF56601">
    <property type="entry name" value="beta-lactamase/transpeptidase-like"/>
    <property type="match status" value="1"/>
</dbReference>
<proteinExistence type="inferred from homology"/>
<dbReference type="EMBL" id="JARVKF010000429">
    <property type="protein sequence ID" value="KAK9414302.1"/>
    <property type="molecule type" value="Genomic_DNA"/>
</dbReference>
<gene>
    <name evidence="4" type="ORF">SUNI508_02401</name>
</gene>
<evidence type="ECO:0000256" key="1">
    <source>
        <dbReference type="ARBA" id="ARBA00009009"/>
    </source>
</evidence>